<dbReference type="NCBIfam" id="TIGR02493">
    <property type="entry name" value="PFLA"/>
    <property type="match status" value="1"/>
</dbReference>
<comment type="catalytic activity">
    <reaction evidence="9">
        <text>glycyl-[formate C-acetyltransferase] + reduced [flavodoxin] + S-adenosyl-L-methionine = glycin-2-yl radical-[formate C-acetyltransferase] + semiquinone [flavodoxin] + 5'-deoxyadenosine + L-methionine + H(+)</text>
        <dbReference type="Rhea" id="RHEA:19225"/>
        <dbReference type="Rhea" id="RHEA-COMP:10622"/>
        <dbReference type="Rhea" id="RHEA-COMP:12190"/>
        <dbReference type="Rhea" id="RHEA-COMP:12191"/>
        <dbReference type="Rhea" id="RHEA-COMP:14480"/>
        <dbReference type="ChEBI" id="CHEBI:15378"/>
        <dbReference type="ChEBI" id="CHEBI:17319"/>
        <dbReference type="ChEBI" id="CHEBI:29947"/>
        <dbReference type="ChEBI" id="CHEBI:32722"/>
        <dbReference type="ChEBI" id="CHEBI:57618"/>
        <dbReference type="ChEBI" id="CHEBI:57844"/>
        <dbReference type="ChEBI" id="CHEBI:59789"/>
        <dbReference type="ChEBI" id="CHEBI:140311"/>
        <dbReference type="EC" id="1.97.1.4"/>
    </reaction>
</comment>
<organism evidence="11 12">
    <name type="scientific">Draconibacterium orientale</name>
    <dbReference type="NCBI Taxonomy" id="1168034"/>
    <lineage>
        <taxon>Bacteria</taxon>
        <taxon>Pseudomonadati</taxon>
        <taxon>Bacteroidota</taxon>
        <taxon>Bacteroidia</taxon>
        <taxon>Marinilabiliales</taxon>
        <taxon>Prolixibacteraceae</taxon>
        <taxon>Draconibacterium</taxon>
    </lineage>
</organism>
<reference evidence="11 12" key="1">
    <citation type="submission" date="2016-10" db="EMBL/GenBank/DDBJ databases">
        <authorList>
            <person name="de Groot N.N."/>
        </authorList>
    </citation>
    <scope>NUCLEOTIDE SEQUENCE [LARGE SCALE GENOMIC DNA]</scope>
    <source>
        <strain evidence="11 12">DSM 25947</strain>
    </source>
</reference>
<comment type="cofactor">
    <cofactor evidence="9">
        <name>[4Fe-4S] cluster</name>
        <dbReference type="ChEBI" id="CHEBI:49883"/>
    </cofactor>
    <text evidence="9">Binds 1 [4Fe-4S] cluster. The cluster is coordinated with 3 cysteines and an exchangeable S-adenosyl-L-methionine.</text>
</comment>
<evidence type="ECO:0000313" key="11">
    <source>
        <dbReference type="EMBL" id="SET32136.1"/>
    </source>
</evidence>
<dbReference type="GO" id="GO:0046872">
    <property type="term" value="F:metal ion binding"/>
    <property type="evidence" value="ECO:0007669"/>
    <property type="project" value="UniProtKB-UniRule"/>
</dbReference>
<keyword evidence="8 9" id="KW-0411">Iron-sulfur</keyword>
<evidence type="ECO:0000256" key="2">
    <source>
        <dbReference type="ARBA" id="ARBA00009777"/>
    </source>
</evidence>
<dbReference type="InterPro" id="IPR001989">
    <property type="entry name" value="Radical_activat_CS"/>
</dbReference>
<evidence type="ECO:0000256" key="3">
    <source>
        <dbReference type="ARBA" id="ARBA00022485"/>
    </source>
</evidence>
<keyword evidence="11" id="KW-0670">Pyruvate</keyword>
<evidence type="ECO:0000256" key="5">
    <source>
        <dbReference type="ARBA" id="ARBA00022723"/>
    </source>
</evidence>
<evidence type="ECO:0000256" key="1">
    <source>
        <dbReference type="ARBA" id="ARBA00002918"/>
    </source>
</evidence>
<dbReference type="Gene3D" id="3.20.20.70">
    <property type="entry name" value="Aldolase class I"/>
    <property type="match status" value="1"/>
</dbReference>
<evidence type="ECO:0000256" key="8">
    <source>
        <dbReference type="ARBA" id="ARBA00023014"/>
    </source>
</evidence>
<dbReference type="CDD" id="cd01335">
    <property type="entry name" value="Radical_SAM"/>
    <property type="match status" value="1"/>
</dbReference>
<dbReference type="Pfam" id="PF04055">
    <property type="entry name" value="Radical_SAM"/>
    <property type="match status" value="1"/>
</dbReference>
<comment type="subcellular location">
    <subcellularLocation>
        <location evidence="9">Cytoplasm</location>
    </subcellularLocation>
</comment>
<dbReference type="SFLD" id="SFLDS00029">
    <property type="entry name" value="Radical_SAM"/>
    <property type="match status" value="1"/>
</dbReference>
<dbReference type="SFLD" id="SFLDG01066">
    <property type="entry name" value="organic_radical-activating_enz"/>
    <property type="match status" value="1"/>
</dbReference>
<evidence type="ECO:0000256" key="7">
    <source>
        <dbReference type="ARBA" id="ARBA00023004"/>
    </source>
</evidence>
<evidence type="ECO:0000256" key="9">
    <source>
        <dbReference type="RuleBase" id="RU362053"/>
    </source>
</evidence>
<dbReference type="PROSITE" id="PS01087">
    <property type="entry name" value="RADICAL_ACTIVATING"/>
    <property type="match status" value="1"/>
</dbReference>
<dbReference type="PIRSF" id="PIRSF000371">
    <property type="entry name" value="PFL_act_enz"/>
    <property type="match status" value="1"/>
</dbReference>
<dbReference type="EC" id="1.97.1.4" evidence="9"/>
<keyword evidence="4 9" id="KW-0949">S-adenosyl-L-methionine</keyword>
<evidence type="ECO:0000256" key="6">
    <source>
        <dbReference type="ARBA" id="ARBA00023002"/>
    </source>
</evidence>
<dbReference type="GO" id="GO:0043365">
    <property type="term" value="F:[formate-C-acetyltransferase]-activating enzyme activity"/>
    <property type="evidence" value="ECO:0007669"/>
    <property type="project" value="UniProtKB-UniRule"/>
</dbReference>
<keyword evidence="3 9" id="KW-0004">4Fe-4S</keyword>
<comment type="function">
    <text evidence="1">Activation of pyruvate formate-lyase 1 under anaerobic conditions by generation of an organic free radical, using S-adenosylmethionine and reduced flavodoxin as cosubstrates to produce 5'-deoxy-adenosine.</text>
</comment>
<dbReference type="Proteomes" id="UP000181981">
    <property type="component" value="Unassembled WGS sequence"/>
</dbReference>
<keyword evidence="7 9" id="KW-0408">Iron</keyword>
<dbReference type="InterPro" id="IPR007197">
    <property type="entry name" value="rSAM"/>
</dbReference>
<dbReference type="InterPro" id="IPR013785">
    <property type="entry name" value="Aldolase_TIM"/>
</dbReference>
<evidence type="ECO:0000259" key="10">
    <source>
        <dbReference type="PROSITE" id="PS51918"/>
    </source>
</evidence>
<keyword evidence="11" id="KW-0456">Lyase</keyword>
<keyword evidence="5 9" id="KW-0479">Metal-binding</keyword>
<dbReference type="InterPro" id="IPR012839">
    <property type="entry name" value="Organic_radical_activase"/>
</dbReference>
<comment type="function">
    <text evidence="9">Activation of pyruvate formate-lyase under anaerobic conditions by generation of an organic free radical, using S-adenosylmethionine and reduced flavodoxin as cosubstrates to produce 5'-deoxy-adenosine.</text>
</comment>
<dbReference type="PANTHER" id="PTHR30352">
    <property type="entry name" value="PYRUVATE FORMATE-LYASE-ACTIVATING ENZYME"/>
    <property type="match status" value="1"/>
</dbReference>
<comment type="similarity">
    <text evidence="2 9">Belongs to the organic radical-activating enzymes family.</text>
</comment>
<dbReference type="InterPro" id="IPR058240">
    <property type="entry name" value="rSAM_sf"/>
</dbReference>
<dbReference type="GO" id="GO:0051539">
    <property type="term" value="F:4 iron, 4 sulfur cluster binding"/>
    <property type="evidence" value="ECO:0007669"/>
    <property type="project" value="UniProtKB-UniRule"/>
</dbReference>
<sequence>MPAGLNCWHAFVLNSMSSTENKLIVHSIESFGTHDGPGIRLVVFLQGCNLQCKYCQNADTIALKGGTPTEMESLVKRAVNMKTYFGDDGGVTVSGGEPMLQSKVLIPFFEALKKEGIHTNIDTNGLIRIPEAKQLISELSDLVMFDVKATTEEGFKTITGAKGLGRLLENIQLREQSKKPYWLRYVLVPDYTDSEESLRWLIETFSGNKYLEKLEILPYHKLGIYKWESLGMDYQFKEIKENTPEQIERAFEMLKPHFKDVIVK</sequence>
<feature type="domain" description="Radical SAM core" evidence="10">
    <location>
        <begin position="34"/>
        <end position="256"/>
    </location>
</feature>
<accession>A0A1I0DJ26</accession>
<evidence type="ECO:0000256" key="4">
    <source>
        <dbReference type="ARBA" id="ARBA00022691"/>
    </source>
</evidence>
<name>A0A1I0DJ26_9BACT</name>
<dbReference type="InterPro" id="IPR012838">
    <property type="entry name" value="PFL1_activating"/>
</dbReference>
<protein>
    <recommendedName>
        <fullName evidence="9">Pyruvate formate-lyase-activating enzyme</fullName>
        <ecNumber evidence="9">1.97.1.4</ecNumber>
    </recommendedName>
</protein>
<keyword evidence="9" id="KW-0963">Cytoplasm</keyword>
<dbReference type="PROSITE" id="PS51918">
    <property type="entry name" value="RADICAL_SAM"/>
    <property type="match status" value="1"/>
</dbReference>
<dbReference type="InterPro" id="IPR034457">
    <property type="entry name" value="Organic_radical-activating"/>
</dbReference>
<dbReference type="AlphaFoldDB" id="A0A1I0DJ26"/>
<dbReference type="GO" id="GO:0016829">
    <property type="term" value="F:lyase activity"/>
    <property type="evidence" value="ECO:0007669"/>
    <property type="project" value="UniProtKB-KW"/>
</dbReference>
<dbReference type="PANTHER" id="PTHR30352:SF5">
    <property type="entry name" value="PYRUVATE FORMATE-LYASE 1-ACTIVATING ENZYME"/>
    <property type="match status" value="1"/>
</dbReference>
<dbReference type="EMBL" id="FOHT01000010">
    <property type="protein sequence ID" value="SET32136.1"/>
    <property type="molecule type" value="Genomic_DNA"/>
</dbReference>
<evidence type="ECO:0000313" key="12">
    <source>
        <dbReference type="Proteomes" id="UP000181981"/>
    </source>
</evidence>
<dbReference type="GO" id="GO:0005737">
    <property type="term" value="C:cytoplasm"/>
    <property type="evidence" value="ECO:0007669"/>
    <property type="project" value="UniProtKB-SubCell"/>
</dbReference>
<keyword evidence="6 9" id="KW-0560">Oxidoreductase</keyword>
<gene>
    <name evidence="11" type="ORF">SAMN05444285_11075</name>
</gene>
<dbReference type="SUPFAM" id="SSF102114">
    <property type="entry name" value="Radical SAM enzymes"/>
    <property type="match status" value="1"/>
</dbReference>
<proteinExistence type="inferred from homology"/>